<keyword evidence="3 7" id="KW-0732">Signal</keyword>
<dbReference type="EC" id="3.1.4.46" evidence="2"/>
<protein>
    <recommendedName>
        <fullName evidence="2">glycerophosphodiester phosphodiesterase</fullName>
        <ecNumber evidence="2">3.1.4.46</ecNumber>
    </recommendedName>
</protein>
<feature type="domain" description="GP-PDE" evidence="8">
    <location>
        <begin position="34"/>
        <end position="357"/>
    </location>
</feature>
<dbReference type="RefSeq" id="WP_073275394.1">
    <property type="nucleotide sequence ID" value="NZ_FQVA01000002.1"/>
</dbReference>
<dbReference type="PANTHER" id="PTHR43620">
    <property type="entry name" value="GLYCEROPHOSPHORYL DIESTER PHOSPHODIESTERASE"/>
    <property type="match status" value="1"/>
</dbReference>
<organism evidence="9 10">
    <name type="scientific">Microbulbifer donghaiensis</name>
    <dbReference type="NCBI Taxonomy" id="494016"/>
    <lineage>
        <taxon>Bacteria</taxon>
        <taxon>Pseudomonadati</taxon>
        <taxon>Pseudomonadota</taxon>
        <taxon>Gammaproteobacteria</taxon>
        <taxon>Cellvibrionales</taxon>
        <taxon>Microbulbiferaceae</taxon>
        <taxon>Microbulbifer</taxon>
    </lineage>
</organism>
<evidence type="ECO:0000256" key="4">
    <source>
        <dbReference type="ARBA" id="ARBA00022798"/>
    </source>
</evidence>
<dbReference type="Pfam" id="PF03009">
    <property type="entry name" value="GDPD"/>
    <property type="match status" value="1"/>
</dbReference>
<keyword evidence="5" id="KW-0378">Hydrolase</keyword>
<dbReference type="GO" id="GO:0008889">
    <property type="term" value="F:glycerophosphodiester phosphodiesterase activity"/>
    <property type="evidence" value="ECO:0007669"/>
    <property type="project" value="UniProtKB-EC"/>
</dbReference>
<dbReference type="SUPFAM" id="SSF51695">
    <property type="entry name" value="PLC-like phosphodiesterases"/>
    <property type="match status" value="1"/>
</dbReference>
<evidence type="ECO:0000313" key="9">
    <source>
        <dbReference type="EMBL" id="SHF61740.1"/>
    </source>
</evidence>
<dbReference type="InterPro" id="IPR017946">
    <property type="entry name" value="PLC-like_Pdiesterase_TIM-brl"/>
</dbReference>
<evidence type="ECO:0000256" key="5">
    <source>
        <dbReference type="ARBA" id="ARBA00022801"/>
    </source>
</evidence>
<dbReference type="PROSITE" id="PS51704">
    <property type="entry name" value="GP_PDE"/>
    <property type="match status" value="1"/>
</dbReference>
<accession>A0A1M5D4H3</accession>
<dbReference type="AlphaFoldDB" id="A0A1M5D4H3"/>
<evidence type="ECO:0000256" key="2">
    <source>
        <dbReference type="ARBA" id="ARBA00012247"/>
    </source>
</evidence>
<dbReference type="InterPro" id="IPR030395">
    <property type="entry name" value="GP_PDE_dom"/>
</dbReference>
<dbReference type="OrthoDB" id="9795622at2"/>
<evidence type="ECO:0000313" key="10">
    <source>
        <dbReference type="Proteomes" id="UP000184170"/>
    </source>
</evidence>
<feature type="signal peptide" evidence="7">
    <location>
        <begin position="1"/>
        <end position="23"/>
    </location>
</feature>
<dbReference type="NCBIfam" id="NF008354">
    <property type="entry name" value="PRK11143.1"/>
    <property type="match status" value="1"/>
</dbReference>
<evidence type="ECO:0000256" key="3">
    <source>
        <dbReference type="ARBA" id="ARBA00022729"/>
    </source>
</evidence>
<dbReference type="EMBL" id="FQVA01000002">
    <property type="protein sequence ID" value="SHF61740.1"/>
    <property type="molecule type" value="Genomic_DNA"/>
</dbReference>
<sequence length="367" mass="41252">MIRFALTALAAVASLTLTLPAMATTASTPSPPQPIVIAHRGASGYLPEHTLEAKALAYAMRPDFIEQDLVLSKDDHLIVMHDIYLDATTDVAEVFPGRARADGHFYTIDFTLAELKRLRVTSTFLSTEQGTIAKYPNRFPLWQSSFQLSTLAEEIELIEGLNQTLGYDIGIYPEIKKPYFHHMEGKDIAALTLAELKEYGYTSRERKIYLQSFDAEELQRIKRELMPRLGMDLPLIQLIAVTAWGEKQLQVDGKTSNYDYDWMLTAAGLERIASYADGIGPWLGMLARIEGGQLHTTELVQQAHRQSLQVHPYTIRADPSEIPKEVGTFRQLLHIAVHGFGVDGLFTDHPDRVRTYLTREASGDRHN</sequence>
<dbReference type="GO" id="GO:0042597">
    <property type="term" value="C:periplasmic space"/>
    <property type="evidence" value="ECO:0007669"/>
    <property type="project" value="TreeGrafter"/>
</dbReference>
<dbReference type="GO" id="GO:0006071">
    <property type="term" value="P:glycerol metabolic process"/>
    <property type="evidence" value="ECO:0007669"/>
    <property type="project" value="UniProtKB-KW"/>
</dbReference>
<dbReference type="PANTHER" id="PTHR43620:SF7">
    <property type="entry name" value="GLYCEROPHOSPHODIESTER PHOSPHODIESTERASE GDPD5-RELATED"/>
    <property type="match status" value="1"/>
</dbReference>
<reference evidence="10" key="1">
    <citation type="submission" date="2016-11" db="EMBL/GenBank/DDBJ databases">
        <authorList>
            <person name="Varghese N."/>
            <person name="Submissions S."/>
        </authorList>
    </citation>
    <scope>NUCLEOTIDE SEQUENCE [LARGE SCALE GENOMIC DNA]</scope>
    <source>
        <strain evidence="10">CGMCC 1.7063</strain>
    </source>
</reference>
<gene>
    <name evidence="9" type="ORF">SAMN04487965_2399</name>
</gene>
<comment type="similarity">
    <text evidence="1">Belongs to the glycerophosphoryl diester phosphodiesterase family.</text>
</comment>
<name>A0A1M5D4H3_9GAMM</name>
<dbReference type="Proteomes" id="UP000184170">
    <property type="component" value="Unassembled WGS sequence"/>
</dbReference>
<dbReference type="FunFam" id="3.20.20.190:FF:000009">
    <property type="entry name" value="Glycerophosphodiester phosphodiesterase, periplasmic"/>
    <property type="match status" value="1"/>
</dbReference>
<keyword evidence="10" id="KW-1185">Reference proteome</keyword>
<keyword evidence="4" id="KW-0319">Glycerol metabolism</keyword>
<dbReference type="CDD" id="cd08600">
    <property type="entry name" value="GDPD_EcGlpQ_like"/>
    <property type="match status" value="1"/>
</dbReference>
<dbReference type="Gene3D" id="3.20.20.190">
    <property type="entry name" value="Phosphatidylinositol (PI) phosphodiesterase"/>
    <property type="match status" value="1"/>
</dbReference>
<comment type="catalytic activity">
    <reaction evidence="6">
        <text>a sn-glycero-3-phosphodiester + H2O = an alcohol + sn-glycerol 3-phosphate + H(+)</text>
        <dbReference type="Rhea" id="RHEA:12969"/>
        <dbReference type="ChEBI" id="CHEBI:15377"/>
        <dbReference type="ChEBI" id="CHEBI:15378"/>
        <dbReference type="ChEBI" id="CHEBI:30879"/>
        <dbReference type="ChEBI" id="CHEBI:57597"/>
        <dbReference type="ChEBI" id="CHEBI:83408"/>
        <dbReference type="EC" id="3.1.4.46"/>
    </reaction>
</comment>
<evidence type="ECO:0000256" key="1">
    <source>
        <dbReference type="ARBA" id="ARBA00007277"/>
    </source>
</evidence>
<evidence type="ECO:0000256" key="6">
    <source>
        <dbReference type="ARBA" id="ARBA00047512"/>
    </source>
</evidence>
<dbReference type="GO" id="GO:0006629">
    <property type="term" value="P:lipid metabolic process"/>
    <property type="evidence" value="ECO:0007669"/>
    <property type="project" value="InterPro"/>
</dbReference>
<dbReference type="STRING" id="494016.SAMN04487965_2399"/>
<evidence type="ECO:0000256" key="7">
    <source>
        <dbReference type="SAM" id="SignalP"/>
    </source>
</evidence>
<feature type="chain" id="PRO_5013110109" description="glycerophosphodiester phosphodiesterase" evidence="7">
    <location>
        <begin position="24"/>
        <end position="367"/>
    </location>
</feature>
<proteinExistence type="inferred from homology"/>
<evidence type="ECO:0000259" key="8">
    <source>
        <dbReference type="PROSITE" id="PS51704"/>
    </source>
</evidence>